<evidence type="ECO:0000259" key="3">
    <source>
        <dbReference type="Pfam" id="PF14111"/>
    </source>
</evidence>
<reference evidence="4 5" key="1">
    <citation type="submission" date="2019-07" db="EMBL/GenBank/DDBJ databases">
        <title>De Novo Assembly of kiwifruit Actinidia rufa.</title>
        <authorList>
            <person name="Sugita-Konishi S."/>
            <person name="Sato K."/>
            <person name="Mori E."/>
            <person name="Abe Y."/>
            <person name="Kisaki G."/>
            <person name="Hamano K."/>
            <person name="Suezawa K."/>
            <person name="Otani M."/>
            <person name="Fukuda T."/>
            <person name="Manabe T."/>
            <person name="Gomi K."/>
            <person name="Tabuchi M."/>
            <person name="Akimitsu K."/>
            <person name="Kataoka I."/>
        </authorList>
    </citation>
    <scope>NUCLEOTIDE SEQUENCE [LARGE SCALE GENOMIC DNA]</scope>
    <source>
        <strain evidence="5">cv. Fuchu</strain>
    </source>
</reference>
<accession>A0A7J0FU43</accession>
<feature type="compositionally biased region" description="Basic and acidic residues" evidence="1">
    <location>
        <begin position="224"/>
        <end position="238"/>
    </location>
</feature>
<proteinExistence type="predicted"/>
<name>A0A7J0FU43_9ERIC</name>
<feature type="compositionally biased region" description="Basic and acidic residues" evidence="1">
    <location>
        <begin position="561"/>
        <end position="575"/>
    </location>
</feature>
<feature type="domain" description="DUF4283" evidence="3">
    <location>
        <begin position="285"/>
        <end position="361"/>
    </location>
</feature>
<feature type="domain" description="Reverse transcriptase zinc-binding" evidence="2">
    <location>
        <begin position="1177"/>
        <end position="1259"/>
    </location>
</feature>
<feature type="compositionally biased region" description="Polar residues" evidence="1">
    <location>
        <begin position="414"/>
        <end position="430"/>
    </location>
</feature>
<sequence>MQLKKLQKKESSQSLGRSPSCFTSTLWDWIISVKNLIFEQPSYAASSLSAAFWAELLGLWVFLAGLLRTKTNLLRTGAGFVVPQLGCRSLLGFCSKLLDCEPKLILNWRTFVTARLGATVVCKMAKGKNKATKCGQGSVSIRHVEIDGRSIAIMSESQTLTAKAASYTGSSEMCESDRDDFEEEPIPGDVDAATVPVDPVGPPGVRQNALEKTGNTQCETSMDGEQREAAGEKRETRKAQRKVSSFAGLFTGNRLPSEDSKLELFNQDEEMATIELKDIQESDFLWKRCLIGYFAGRFPGKQALRQITNSWNVQVTVKHHGSRWLIFQFSSEDDKVRVLGNGPYIIYGRPLLLKAMPHLFRFGNEAISSFPVWIQLRMMGHTQEGCKAHKNKNEAAKPTEVVPGQGKETEAAATGTNDQPGTSGAGTNKGNHPLLIMENPETEANLTQKSGPEVEAEEIRKQALVPEPVTEENQNLDSRIEPEKEESLNKVSGPSKEQPLSIPKQQKKCMWGQLLSSKLARLQMQRKSAAQPIGRSITAILAAKNSEKSQPPSSSDPAPVKGEEGKKKRDKKAAEKYGLNSPLKQNGIAKHVKKNKVVVMGILETKLNQQSLKDFISRKFRSWTVAENFQHNPNGQILIIWQKDKVELDIIEATDQSIHCLATWDFNTVLSSEERINGIPITSYQTRDFQSCCYDIGISDVRSTGAFHTWSNNSVGANWIEPWLIPDGFKRDHDRGASSFKFFNMWAQHESFLDLVTNVWSMRVEGTAMFRLCKKLKALKDPLKALNKHNFSHISARAEAAEEELNQAQQNAHDNPGDVSLQIKVPELRVKAIKLAEAEMSFCAQLAKAKYLKHSDRGTEFFHDLIKSNRARNQIISLTKADGETTSSTQQEQAVALTCPVLDKEIKDALFDIGDEKAPGPDGKLGRLKLSSEFNFHPKCAELNITYLAFADDLILFARGDVPSVKLSLDCLKQYGDISGLRINASKSNVFMAGINSADMEEIKAITGFSVGKFPFRYLGIPVAAARLTIEQFSPLTARISEYISAWARVSLSYAGRSELIRSVLQGVECFWLSILPIPVGVRDKVIALCRNFLWGGQAVSPKKPLVTWKEVCKPKSEGGLGFIDLNSLPFWEYTPERQDTQMIKQLAQIRDKIVSEEGSCSAALDQMQLWIALGKFNVKASYEFFRPKGMKVHWNKIVWHRSLQPKHSFILWLSLKERLLTREKLVDQIEDTSCILCGDPVESVSHLFFRCTIVRQIWTVIKGWLGFSRALTTLKATAKRIVKEGRGTGVPAVAKKLGFAATVYCIWKARNVRIF</sequence>
<feature type="region of interest" description="Disordered" evidence="1">
    <location>
        <begin position="192"/>
        <end position="238"/>
    </location>
</feature>
<feature type="region of interest" description="Disordered" evidence="1">
    <location>
        <begin position="543"/>
        <end position="579"/>
    </location>
</feature>
<dbReference type="Proteomes" id="UP000585474">
    <property type="component" value="Unassembled WGS sequence"/>
</dbReference>
<feature type="compositionally biased region" description="Basic and acidic residues" evidence="1">
    <location>
        <begin position="478"/>
        <end position="488"/>
    </location>
</feature>
<feature type="compositionally biased region" description="Basic and acidic residues" evidence="1">
    <location>
        <begin position="385"/>
        <end position="397"/>
    </location>
</feature>
<evidence type="ECO:0000313" key="4">
    <source>
        <dbReference type="EMBL" id="GFZ01947.1"/>
    </source>
</evidence>
<evidence type="ECO:0000256" key="1">
    <source>
        <dbReference type="SAM" id="MobiDB-lite"/>
    </source>
</evidence>
<feature type="region of interest" description="Disordered" evidence="1">
    <location>
        <begin position="385"/>
        <end position="505"/>
    </location>
</feature>
<dbReference type="Pfam" id="PF14111">
    <property type="entry name" value="DUF4283"/>
    <property type="match status" value="1"/>
</dbReference>
<organism evidence="4 5">
    <name type="scientific">Actinidia rufa</name>
    <dbReference type="NCBI Taxonomy" id="165716"/>
    <lineage>
        <taxon>Eukaryota</taxon>
        <taxon>Viridiplantae</taxon>
        <taxon>Streptophyta</taxon>
        <taxon>Embryophyta</taxon>
        <taxon>Tracheophyta</taxon>
        <taxon>Spermatophyta</taxon>
        <taxon>Magnoliopsida</taxon>
        <taxon>eudicotyledons</taxon>
        <taxon>Gunneridae</taxon>
        <taxon>Pentapetalae</taxon>
        <taxon>asterids</taxon>
        <taxon>Ericales</taxon>
        <taxon>Actinidiaceae</taxon>
        <taxon>Actinidia</taxon>
    </lineage>
</organism>
<dbReference type="InterPro" id="IPR026960">
    <property type="entry name" value="RVT-Znf"/>
</dbReference>
<evidence type="ECO:0000313" key="5">
    <source>
        <dbReference type="Proteomes" id="UP000585474"/>
    </source>
</evidence>
<evidence type="ECO:0008006" key="6">
    <source>
        <dbReference type="Google" id="ProtNLM"/>
    </source>
</evidence>
<dbReference type="Pfam" id="PF13966">
    <property type="entry name" value="zf-RVT"/>
    <property type="match status" value="1"/>
</dbReference>
<dbReference type="OrthoDB" id="1938625at2759"/>
<comment type="caution">
    <text evidence="4">The sequence shown here is derived from an EMBL/GenBank/DDBJ whole genome shotgun (WGS) entry which is preliminary data.</text>
</comment>
<dbReference type="InterPro" id="IPR025558">
    <property type="entry name" value="DUF4283"/>
</dbReference>
<dbReference type="PANTHER" id="PTHR33116">
    <property type="entry name" value="REVERSE TRANSCRIPTASE ZINC-BINDING DOMAIN-CONTAINING PROTEIN-RELATED-RELATED"/>
    <property type="match status" value="1"/>
</dbReference>
<evidence type="ECO:0000259" key="2">
    <source>
        <dbReference type="Pfam" id="PF13966"/>
    </source>
</evidence>
<gene>
    <name evidence="4" type="ORF">Acr_15g0005560</name>
</gene>
<protein>
    <recommendedName>
        <fullName evidence="6">Reverse transcriptase zinc-binding domain-containing protein</fullName>
    </recommendedName>
</protein>
<dbReference type="EMBL" id="BJWL01000015">
    <property type="protein sequence ID" value="GFZ01947.1"/>
    <property type="molecule type" value="Genomic_DNA"/>
</dbReference>
<dbReference type="PANTHER" id="PTHR33116:SF66">
    <property type="entry name" value="REVERSE TRANSCRIPTASE ZINC-BINDING DOMAIN-CONTAINING PROTEIN"/>
    <property type="match status" value="1"/>
</dbReference>
<keyword evidence="5" id="KW-1185">Reference proteome</keyword>